<accession>A0AAV9XZG4</accession>
<organism evidence="1 2">
    <name type="scientific">Cryptosporidium xiaoi</name>
    <dbReference type="NCBI Taxonomy" id="659607"/>
    <lineage>
        <taxon>Eukaryota</taxon>
        <taxon>Sar</taxon>
        <taxon>Alveolata</taxon>
        <taxon>Apicomplexa</taxon>
        <taxon>Conoidasida</taxon>
        <taxon>Coccidia</taxon>
        <taxon>Eucoccidiorida</taxon>
        <taxon>Eimeriorina</taxon>
        <taxon>Cryptosporidiidae</taxon>
        <taxon>Cryptosporidium</taxon>
    </lineage>
</organism>
<reference evidence="1 2" key="1">
    <citation type="submission" date="2023-10" db="EMBL/GenBank/DDBJ databases">
        <title>Comparative genomics analysis reveals potential genetic determinants of host preference in Cryptosporidium xiaoi.</title>
        <authorList>
            <person name="Xiao L."/>
            <person name="Li J."/>
        </authorList>
    </citation>
    <scope>NUCLEOTIDE SEQUENCE [LARGE SCALE GENOMIC DNA]</scope>
    <source>
        <strain evidence="1 2">52996</strain>
    </source>
</reference>
<name>A0AAV9XZG4_9CRYT</name>
<feature type="non-terminal residue" evidence="1">
    <location>
        <position position="1"/>
    </location>
</feature>
<evidence type="ECO:0000313" key="2">
    <source>
        <dbReference type="Proteomes" id="UP001311799"/>
    </source>
</evidence>
<evidence type="ECO:0000313" key="1">
    <source>
        <dbReference type="EMBL" id="KAK6589519.1"/>
    </source>
</evidence>
<protein>
    <submittedName>
        <fullName evidence="1">Uncharacterized protein</fullName>
    </submittedName>
</protein>
<dbReference type="AlphaFoldDB" id="A0AAV9XZG4"/>
<dbReference type="EMBL" id="JAWDEY010000012">
    <property type="protein sequence ID" value="KAK6589519.1"/>
    <property type="molecule type" value="Genomic_DNA"/>
</dbReference>
<comment type="caution">
    <text evidence="1">The sequence shown here is derived from an EMBL/GenBank/DDBJ whole genome shotgun (WGS) entry which is preliminary data.</text>
</comment>
<gene>
    <name evidence="1" type="ORF">RS030_203217</name>
</gene>
<feature type="non-terminal residue" evidence="1">
    <location>
        <position position="51"/>
    </location>
</feature>
<dbReference type="Proteomes" id="UP001311799">
    <property type="component" value="Unassembled WGS sequence"/>
</dbReference>
<keyword evidence="2" id="KW-1185">Reference proteome</keyword>
<proteinExistence type="predicted"/>
<sequence>SKFYLFLNTNGNLILVNIIRKTNKQIQIGGLTGNSKAVSERSQVFPSSTGV</sequence>